<dbReference type="EMBL" id="LXQA010263874">
    <property type="protein sequence ID" value="MCI39127.1"/>
    <property type="molecule type" value="Genomic_DNA"/>
</dbReference>
<keyword evidence="2" id="KW-1185">Reference proteome</keyword>
<accession>A0A392RSI1</accession>
<name>A0A392RSI1_9FABA</name>
<dbReference type="AlphaFoldDB" id="A0A392RSI1"/>
<proteinExistence type="predicted"/>
<reference evidence="1 2" key="1">
    <citation type="journal article" date="2018" name="Front. Plant Sci.">
        <title>Red Clover (Trifolium pratense) and Zigzag Clover (T. medium) - A Picture of Genomic Similarities and Differences.</title>
        <authorList>
            <person name="Dluhosova J."/>
            <person name="Istvanek J."/>
            <person name="Nedelnik J."/>
            <person name="Repkova J."/>
        </authorList>
    </citation>
    <scope>NUCLEOTIDE SEQUENCE [LARGE SCALE GENOMIC DNA]</scope>
    <source>
        <strain evidence="2">cv. 10/8</strain>
        <tissue evidence="1">Leaf</tissue>
    </source>
</reference>
<evidence type="ECO:0000313" key="2">
    <source>
        <dbReference type="Proteomes" id="UP000265520"/>
    </source>
</evidence>
<comment type="caution">
    <text evidence="1">The sequence shown here is derived from an EMBL/GenBank/DDBJ whole genome shotgun (WGS) entry which is preliminary data.</text>
</comment>
<protein>
    <submittedName>
        <fullName evidence="1">Metallophosphoesterase 1-like</fullName>
    </submittedName>
</protein>
<organism evidence="1 2">
    <name type="scientific">Trifolium medium</name>
    <dbReference type="NCBI Taxonomy" id="97028"/>
    <lineage>
        <taxon>Eukaryota</taxon>
        <taxon>Viridiplantae</taxon>
        <taxon>Streptophyta</taxon>
        <taxon>Embryophyta</taxon>
        <taxon>Tracheophyta</taxon>
        <taxon>Spermatophyta</taxon>
        <taxon>Magnoliopsida</taxon>
        <taxon>eudicotyledons</taxon>
        <taxon>Gunneridae</taxon>
        <taxon>Pentapetalae</taxon>
        <taxon>rosids</taxon>
        <taxon>fabids</taxon>
        <taxon>Fabales</taxon>
        <taxon>Fabaceae</taxon>
        <taxon>Papilionoideae</taxon>
        <taxon>50 kb inversion clade</taxon>
        <taxon>NPAAA clade</taxon>
        <taxon>Hologalegina</taxon>
        <taxon>IRL clade</taxon>
        <taxon>Trifolieae</taxon>
        <taxon>Trifolium</taxon>
    </lineage>
</organism>
<sequence length="74" mass="8084">GPFVDIPFHAILGDWDIGECSGLDANNVNWIARKLPGLDRFGCGAFKIGNVSFVSLNYVALLCDNSSLRLMLKK</sequence>
<evidence type="ECO:0000313" key="1">
    <source>
        <dbReference type="EMBL" id="MCI39127.1"/>
    </source>
</evidence>
<dbReference type="Proteomes" id="UP000265520">
    <property type="component" value="Unassembled WGS sequence"/>
</dbReference>
<feature type="non-terminal residue" evidence="1">
    <location>
        <position position="1"/>
    </location>
</feature>